<feature type="signal peptide" evidence="1">
    <location>
        <begin position="1"/>
        <end position="40"/>
    </location>
</feature>
<comment type="caution">
    <text evidence="3">The sequence shown here is derived from an EMBL/GenBank/DDBJ whole genome shotgun (WGS) entry which is preliminary data.</text>
</comment>
<dbReference type="InterPro" id="IPR027268">
    <property type="entry name" value="Peptidase_M4/M1_CTD_sf"/>
</dbReference>
<name>A0ABP7NGB3_9BACT</name>
<dbReference type="Pfam" id="PF01433">
    <property type="entry name" value="Peptidase_M1"/>
    <property type="match status" value="1"/>
</dbReference>
<organism evidence="3 4">
    <name type="scientific">Hymenobacter algoricola</name>
    <dbReference type="NCBI Taxonomy" id="486267"/>
    <lineage>
        <taxon>Bacteria</taxon>
        <taxon>Pseudomonadati</taxon>
        <taxon>Bacteroidota</taxon>
        <taxon>Cytophagia</taxon>
        <taxon>Cytophagales</taxon>
        <taxon>Hymenobacteraceae</taxon>
        <taxon>Hymenobacter</taxon>
    </lineage>
</organism>
<dbReference type="PANTHER" id="PTHR45726">
    <property type="entry name" value="LEUKOTRIENE A-4 HYDROLASE"/>
    <property type="match status" value="1"/>
</dbReference>
<proteinExistence type="predicted"/>
<evidence type="ECO:0000259" key="2">
    <source>
        <dbReference type="Pfam" id="PF01433"/>
    </source>
</evidence>
<evidence type="ECO:0000256" key="1">
    <source>
        <dbReference type="SAM" id="SignalP"/>
    </source>
</evidence>
<dbReference type="Gene3D" id="1.10.390.10">
    <property type="entry name" value="Neutral Protease Domain 2"/>
    <property type="match status" value="1"/>
</dbReference>
<evidence type="ECO:0000313" key="4">
    <source>
        <dbReference type="Proteomes" id="UP001499909"/>
    </source>
</evidence>
<evidence type="ECO:0000313" key="3">
    <source>
        <dbReference type="EMBL" id="GAA3943568.1"/>
    </source>
</evidence>
<gene>
    <name evidence="3" type="ORF">GCM10022406_27880</name>
</gene>
<reference evidence="4" key="1">
    <citation type="journal article" date="2019" name="Int. J. Syst. Evol. Microbiol.">
        <title>The Global Catalogue of Microorganisms (GCM) 10K type strain sequencing project: providing services to taxonomists for standard genome sequencing and annotation.</title>
        <authorList>
            <consortium name="The Broad Institute Genomics Platform"/>
            <consortium name="The Broad Institute Genome Sequencing Center for Infectious Disease"/>
            <person name="Wu L."/>
            <person name="Ma J."/>
        </authorList>
    </citation>
    <scope>NUCLEOTIDE SEQUENCE [LARGE SCALE GENOMIC DNA]</scope>
    <source>
        <strain evidence="4">JCM 17214</strain>
    </source>
</reference>
<keyword evidence="1" id="KW-0732">Signal</keyword>
<accession>A0ABP7NGB3</accession>
<dbReference type="EMBL" id="BAABDH010000078">
    <property type="protein sequence ID" value="GAA3943568.1"/>
    <property type="molecule type" value="Genomic_DNA"/>
</dbReference>
<dbReference type="InterPro" id="IPR014782">
    <property type="entry name" value="Peptidase_M1_dom"/>
</dbReference>
<protein>
    <recommendedName>
        <fullName evidence="2">Peptidase M1 membrane alanine aminopeptidase domain-containing protein</fullName>
    </recommendedName>
</protein>
<dbReference type="CDD" id="cd09604">
    <property type="entry name" value="M1_APN_like"/>
    <property type="match status" value="1"/>
</dbReference>
<feature type="chain" id="PRO_5045517882" description="Peptidase M1 membrane alanine aminopeptidase domain-containing protein" evidence="1">
    <location>
        <begin position="41"/>
        <end position="1020"/>
    </location>
</feature>
<dbReference type="SUPFAM" id="SSF55486">
    <property type="entry name" value="Metalloproteases ('zincins'), catalytic domain"/>
    <property type="match status" value="1"/>
</dbReference>
<dbReference type="InterPro" id="IPR034015">
    <property type="entry name" value="M1_LTA4H"/>
</dbReference>
<sequence length="1020" mass="114049">MQVFRAENVLSLRFCFISFPYMKKFFAGLVLAASPLLAQAQETVRAAYWQQEANYSIDVTLDDKQHLLTGTEEIQYTNNSPEQLTFIWFHLWPNAYKDNTTAFAKQQLRNGSRKFQFAKASQRGSIDQLDFKVNGQPAQLTYDPQNPDIAKLTLPQPLAAGAKATITTPFRVKIPDSFSRFGHVSQSYQISQWYPKPAVYDRRGWHQMPYLDQGEFFSEYGSFDVRITLPANYTVGATGVLQNPDEVQRLDQLAAATALKKTQKDFGTDLSFPASAPETKTLRYQQDRVHDFAWFADKRFNVLKSGVTLPSGRAVTSWVLFTNTDALKWVKGLQEVNDALTYYSKWVGEYPYSAATAVDGALSAGSGMEYPMVTVTMPSAIVHEVGHNWFYGILGSNERDYAWLDEGVNSYVENRVQALTDTLAGDFSGILKSQKVAALVGIDGLNSAALNQVPYQVVASRGLDQPVSSMTSADYGKLSYGFIVYGKTASLLKYLAGYLGQDTFDKAMHAYYDKWQFKHPYPEDMQAVFEESTGQKLDWFFKDMLPGTAHYDAAVSDLQLTDTQVKVLVRNDSPAPFAVPVSTVDAQGKILETQWTPVIGIEDGEDEIQLDFRRAGAVAVVVDAEYLTPELNRRDDRMKINGSFRTFEKLQIKPLASVERWDRSTLNWAPVLGANTSDKLMVGAAFYNSPLVTKNLNYLLMPMYSFNQKELNGVATVNVNVLPSSVSRQIVTSLTVQRFARYRKVEPSITFMLPKSAFGRPQHSVSLANTAVKDQDLDQTSSIQSLEYAVKGGNALQTWGANVEFNQLTSAIARETGSRNALLLRATANYQRYYSPKKMISVRLFGGRFLQNDSSGFVMGLSGSPDYRRQTAFLDRQQISDAFTAQVHQTDDRDGAFKGYMPLQNNVGGQGGVFSQKWLTTLNVQADLPVTSLKLFADLGATKEYFALANGKTQAQHIFYDAGLVVPVLNDVLQFYLPVAGSMYNNSFPSSRKDFTDRIRFVLKLNQLNPFQLLNTQLAQ</sequence>
<keyword evidence="4" id="KW-1185">Reference proteome</keyword>
<dbReference type="Proteomes" id="UP001499909">
    <property type="component" value="Unassembled WGS sequence"/>
</dbReference>
<feature type="domain" description="Peptidase M1 membrane alanine aminopeptidase" evidence="2">
    <location>
        <begin position="379"/>
        <end position="542"/>
    </location>
</feature>
<dbReference type="PANTHER" id="PTHR45726:SF3">
    <property type="entry name" value="LEUKOTRIENE A-4 HYDROLASE"/>
    <property type="match status" value="1"/>
</dbReference>